<accession>G4ZWE6</accession>
<feature type="non-terminal residue" evidence="2">
    <location>
        <position position="570"/>
    </location>
</feature>
<evidence type="ECO:0000313" key="2">
    <source>
        <dbReference type="EMBL" id="EGZ12374.1"/>
    </source>
</evidence>
<keyword evidence="1" id="KW-0812">Transmembrane</keyword>
<dbReference type="KEGG" id="psoj:PHYSODRAFT_518121"/>
<keyword evidence="1" id="KW-1133">Transmembrane helix</keyword>
<dbReference type="GeneID" id="20660016"/>
<organism evidence="2 3">
    <name type="scientific">Phytophthora sojae (strain P6497)</name>
    <name type="common">Soybean stem and root rot agent</name>
    <name type="synonym">Phytophthora megasperma f. sp. glycines</name>
    <dbReference type="NCBI Taxonomy" id="1094619"/>
    <lineage>
        <taxon>Eukaryota</taxon>
        <taxon>Sar</taxon>
        <taxon>Stramenopiles</taxon>
        <taxon>Oomycota</taxon>
        <taxon>Peronosporomycetes</taxon>
        <taxon>Peronosporales</taxon>
        <taxon>Peronosporaceae</taxon>
        <taxon>Phytophthora</taxon>
    </lineage>
</organism>
<reference evidence="2 3" key="1">
    <citation type="journal article" date="2006" name="Science">
        <title>Phytophthora genome sequences uncover evolutionary origins and mechanisms of pathogenesis.</title>
        <authorList>
            <person name="Tyler B.M."/>
            <person name="Tripathy S."/>
            <person name="Zhang X."/>
            <person name="Dehal P."/>
            <person name="Jiang R.H."/>
            <person name="Aerts A."/>
            <person name="Arredondo F.D."/>
            <person name="Baxter L."/>
            <person name="Bensasson D."/>
            <person name="Beynon J.L."/>
            <person name="Chapman J."/>
            <person name="Damasceno C.M."/>
            <person name="Dorrance A.E."/>
            <person name="Dou D."/>
            <person name="Dickerman A.W."/>
            <person name="Dubchak I.L."/>
            <person name="Garbelotto M."/>
            <person name="Gijzen M."/>
            <person name="Gordon S.G."/>
            <person name="Govers F."/>
            <person name="Grunwald N.J."/>
            <person name="Huang W."/>
            <person name="Ivors K.L."/>
            <person name="Jones R.W."/>
            <person name="Kamoun S."/>
            <person name="Krampis K."/>
            <person name="Lamour K.H."/>
            <person name="Lee M.K."/>
            <person name="McDonald W.H."/>
            <person name="Medina M."/>
            <person name="Meijer H.J."/>
            <person name="Nordberg E.K."/>
            <person name="Maclean D.J."/>
            <person name="Ospina-Giraldo M.D."/>
            <person name="Morris P.F."/>
            <person name="Phuntumart V."/>
            <person name="Putnam N.H."/>
            <person name="Rash S."/>
            <person name="Rose J.K."/>
            <person name="Sakihama Y."/>
            <person name="Salamov A.A."/>
            <person name="Savidor A."/>
            <person name="Scheuring C.F."/>
            <person name="Smith B.M."/>
            <person name="Sobral B.W."/>
            <person name="Terry A."/>
            <person name="Torto-Alalibo T.A."/>
            <person name="Win J."/>
            <person name="Xu Z."/>
            <person name="Zhang H."/>
            <person name="Grigoriev I.V."/>
            <person name="Rokhsar D.S."/>
            <person name="Boore J.L."/>
        </authorList>
    </citation>
    <scope>NUCLEOTIDE SEQUENCE [LARGE SCALE GENOMIC DNA]</scope>
    <source>
        <strain evidence="2 3">P6497</strain>
    </source>
</reference>
<dbReference type="SMR" id="G4ZWE6"/>
<keyword evidence="1" id="KW-0472">Membrane</keyword>
<evidence type="ECO:0000313" key="3">
    <source>
        <dbReference type="Proteomes" id="UP000002640"/>
    </source>
</evidence>
<dbReference type="AlphaFoldDB" id="G4ZWE6"/>
<name>G4ZWE6_PHYSP</name>
<feature type="transmembrane region" description="Helical" evidence="1">
    <location>
        <begin position="74"/>
        <end position="100"/>
    </location>
</feature>
<gene>
    <name evidence="2" type="ORF">PHYSODRAFT_518121</name>
</gene>
<dbReference type="InParanoid" id="G4ZWE6"/>
<evidence type="ECO:0000256" key="1">
    <source>
        <dbReference type="SAM" id="Phobius"/>
    </source>
</evidence>
<protein>
    <submittedName>
        <fullName evidence="2">Uncharacterized protein</fullName>
    </submittedName>
</protein>
<keyword evidence="3" id="KW-1185">Reference proteome</keyword>
<proteinExistence type="predicted"/>
<dbReference type="RefSeq" id="XP_009532707.1">
    <property type="nucleotide sequence ID" value="XM_009534412.1"/>
</dbReference>
<feature type="transmembrane region" description="Helical" evidence="1">
    <location>
        <begin position="20"/>
        <end position="43"/>
    </location>
</feature>
<dbReference type="EMBL" id="JH159157">
    <property type="protein sequence ID" value="EGZ12374.1"/>
    <property type="molecule type" value="Genomic_DNA"/>
</dbReference>
<feature type="transmembrane region" description="Helical" evidence="1">
    <location>
        <begin position="216"/>
        <end position="236"/>
    </location>
</feature>
<feature type="transmembrane region" description="Helical" evidence="1">
    <location>
        <begin position="330"/>
        <end position="352"/>
    </location>
</feature>
<sequence length="570" mass="65145">MERPQRIPPKVSTDVVRLSYFFFAIWWFIILAVHVVTCLYNAVYAYCYWKLKTTYLNVCLEFYKIGMPQPYHNAIAITHVVMSAIHGVCILLMLTGSIWLRSLAFTPWSSRAVGPEVPTEPTNSFFDRLEAFYDRVTYPFSVFGVKGKYFEVALISREVVETALQTVQAYRMSALLPRVLLNRFYVVLLVINCWTSPLIDVAIYKHDKARRRFVCTVLDCLLDLMASMGIELIVLLEYVKDYDPKVQGFSGIIWYNDEWVARALNEFQMIVVVSWSDLVSRIIFSLGLVVTTLSMRTLISRLPRKRNRILSRADAANTEKWRAYHANSKLLQAAHLMFAVWGFVILGLHIHASMRPTLPQCLMQVRPWTASLPSCYLAGLDCHTLEISGNMQQVQDKWSEFDASTVVQLLIRHCPELEVPDIFSDFHNLRGVKVYNSTIIDWGESAAITNTNHPQVATLFIVRVNMTDGLLPAGFQSEDFPQSLYDIEICVTNLRDLPPDLDHKWLEGAIIQVEYSELRSAPLVLARLNPFYLYLTGNPMRELPPEVFEIGGMVYLGVGDMDISELPPNV</sequence>
<dbReference type="Proteomes" id="UP000002640">
    <property type="component" value="Unassembled WGS sequence"/>
</dbReference>
<feature type="transmembrane region" description="Helical" evidence="1">
    <location>
        <begin position="278"/>
        <end position="299"/>
    </location>
</feature>